<accession>A0A975MKK2</accession>
<protein>
    <submittedName>
        <fullName evidence="1">Uncharacterized protein</fullName>
    </submittedName>
</protein>
<dbReference type="AlphaFoldDB" id="A0A975MKK2"/>
<dbReference type="EMBL" id="CP073754">
    <property type="protein sequence ID" value="QWF69502.1"/>
    <property type="molecule type" value="Genomic_DNA"/>
</dbReference>
<gene>
    <name evidence="1" type="ORF">KEF85_08910</name>
</gene>
<name>A0A975MKK2_9GAMM</name>
<dbReference type="Proteomes" id="UP000676649">
    <property type="component" value="Chromosome"/>
</dbReference>
<proteinExistence type="predicted"/>
<evidence type="ECO:0000313" key="1">
    <source>
        <dbReference type="EMBL" id="QWF69502.1"/>
    </source>
</evidence>
<evidence type="ECO:0000313" key="2">
    <source>
        <dbReference type="Proteomes" id="UP000676649"/>
    </source>
</evidence>
<keyword evidence="2" id="KW-1185">Reference proteome</keyword>
<reference evidence="1" key="1">
    <citation type="submission" date="2021-04" db="EMBL/GenBank/DDBJ databases">
        <title>Draft genome sequence data of methanotrophic Methylovulum sp. strain S1L and Methylomonas sp. strain S2AM isolated from boreal lake water columns.</title>
        <authorList>
            <person name="Rissanen A.J."/>
            <person name="Mangayil R."/>
            <person name="Svenning M.M."/>
            <person name="Khanongnuch R."/>
        </authorList>
    </citation>
    <scope>NUCLEOTIDE SEQUENCE</scope>
    <source>
        <strain evidence="1">S2AM</strain>
    </source>
</reference>
<sequence>MLLLSKSDAEILAAITPLMDNMMAGSTAINHAQHSRDFTERMLAIVTPDRLMMMCRDYQARWGWFGRREFVALFRRRDSIAVVWRQFCSLSDDEYVAEAVFVEHDGRLLIDHALVY</sequence>
<dbReference type="KEGG" id="mpad:KEF85_08910"/>
<dbReference type="RefSeq" id="WP_215579586.1">
    <property type="nucleotide sequence ID" value="NZ_CP073754.1"/>
</dbReference>
<organism evidence="1 2">
    <name type="scientific">Methylomonas paludis</name>
    <dbReference type="NCBI Taxonomy" id="1173101"/>
    <lineage>
        <taxon>Bacteria</taxon>
        <taxon>Pseudomonadati</taxon>
        <taxon>Pseudomonadota</taxon>
        <taxon>Gammaproteobacteria</taxon>
        <taxon>Methylococcales</taxon>
        <taxon>Methylococcaceae</taxon>
        <taxon>Methylomonas</taxon>
    </lineage>
</organism>